<evidence type="ECO:0000256" key="2">
    <source>
        <dbReference type="ARBA" id="ARBA00022803"/>
    </source>
</evidence>
<name>A0ABD3R4F2_9STRA</name>
<gene>
    <name evidence="5" type="ORF">ACHAXA_008298</name>
</gene>
<evidence type="ECO:0000256" key="4">
    <source>
        <dbReference type="SAM" id="MobiDB-lite"/>
    </source>
</evidence>
<organism evidence="5 6">
    <name type="scientific">Cyclostephanos tholiformis</name>
    <dbReference type="NCBI Taxonomy" id="382380"/>
    <lineage>
        <taxon>Eukaryota</taxon>
        <taxon>Sar</taxon>
        <taxon>Stramenopiles</taxon>
        <taxon>Ochrophyta</taxon>
        <taxon>Bacillariophyta</taxon>
        <taxon>Coscinodiscophyceae</taxon>
        <taxon>Thalassiosirophycidae</taxon>
        <taxon>Stephanodiscales</taxon>
        <taxon>Stephanodiscaceae</taxon>
        <taxon>Cyclostephanos</taxon>
    </lineage>
</organism>
<dbReference type="InterPro" id="IPR011990">
    <property type="entry name" value="TPR-like_helical_dom_sf"/>
</dbReference>
<keyword evidence="1" id="KW-0677">Repeat</keyword>
<feature type="compositionally biased region" description="Low complexity" evidence="4">
    <location>
        <begin position="128"/>
        <end position="146"/>
    </location>
</feature>
<dbReference type="SUPFAM" id="SSF48452">
    <property type="entry name" value="TPR-like"/>
    <property type="match status" value="1"/>
</dbReference>
<dbReference type="SMART" id="SM00028">
    <property type="entry name" value="TPR"/>
    <property type="match status" value="3"/>
</dbReference>
<feature type="coiled-coil region" evidence="3">
    <location>
        <begin position="358"/>
        <end position="385"/>
    </location>
</feature>
<evidence type="ECO:0000256" key="3">
    <source>
        <dbReference type="SAM" id="Coils"/>
    </source>
</evidence>
<dbReference type="Proteomes" id="UP001530377">
    <property type="component" value="Unassembled WGS sequence"/>
</dbReference>
<dbReference type="InterPro" id="IPR039663">
    <property type="entry name" value="AIP/AIPL1/TTC9"/>
</dbReference>
<dbReference type="Gene3D" id="1.25.40.10">
    <property type="entry name" value="Tetratricopeptide repeat domain"/>
    <property type="match status" value="1"/>
</dbReference>
<feature type="region of interest" description="Disordered" evidence="4">
    <location>
        <begin position="119"/>
        <end position="146"/>
    </location>
</feature>
<dbReference type="InterPro" id="IPR019734">
    <property type="entry name" value="TPR_rpt"/>
</dbReference>
<keyword evidence="3" id="KW-0175">Coiled coil</keyword>
<dbReference type="EMBL" id="JALLPB020000593">
    <property type="protein sequence ID" value="KAL3807725.1"/>
    <property type="molecule type" value="Genomic_DNA"/>
</dbReference>
<keyword evidence="6" id="KW-1185">Reference proteome</keyword>
<dbReference type="PANTHER" id="PTHR11242">
    <property type="entry name" value="ARYL HYDROCARBON RECEPTOR INTERACTING PROTEIN RELATED"/>
    <property type="match status" value="1"/>
</dbReference>
<dbReference type="AlphaFoldDB" id="A0ABD3R4F2"/>
<sequence length="503" mass="56065">MAQVKLMNTTLKDERLRYCPDWSTGKKPGHPKKNDNHLTVMDHIQLSSSKKRKRQKKMYCKIYDTAAAVIVNAGNDDSASAFSAGSTPHVVDVDENDPRKKVFFTTSDLIERMNSAMRRASPDDCPMSSSSSAARTASPSSASSLSYKSSENCFRSMGASGGFELHARMPDGSYRPARQSEMAAADFQSKLRQASEAISGMGSRRKLQWAERQRRMGNALFERGEYVEAMDVYLTCLVAVDRAGDSTHIDPSPNISVRMEREIQLPVLLNLALCAMKMGMLSKAERFCNFAIDETSCGKISPKAHFRRGRARLLMGRYPEAESDLDAALGMLSLDDVAKVGCDHSDGGVQGVEVERTRAVVLREKQRLRLLVERAERNRKAQKRAMERFFGSSSLIEDDKGMGSSTADCVDDSPSLYPEKRDIAQLFPRSDKVIVEYNDDGTIDNLKQRSTYFQWYLRMLGRCAQKILDIIGDEQGDGPEVVPSSYQRDLANATSMIECKKDA</sequence>
<protein>
    <submittedName>
        <fullName evidence="5">Uncharacterized protein</fullName>
    </submittedName>
</protein>
<accession>A0ABD3R4F2</accession>
<keyword evidence="2" id="KW-0802">TPR repeat</keyword>
<evidence type="ECO:0000256" key="1">
    <source>
        <dbReference type="ARBA" id="ARBA00022737"/>
    </source>
</evidence>
<reference evidence="5 6" key="1">
    <citation type="submission" date="2024-10" db="EMBL/GenBank/DDBJ databases">
        <title>Updated reference genomes for cyclostephanoid diatoms.</title>
        <authorList>
            <person name="Roberts W.R."/>
            <person name="Alverson A.J."/>
        </authorList>
    </citation>
    <scope>NUCLEOTIDE SEQUENCE [LARGE SCALE GENOMIC DNA]</scope>
    <source>
        <strain evidence="5 6">AJA228-03</strain>
    </source>
</reference>
<evidence type="ECO:0000313" key="5">
    <source>
        <dbReference type="EMBL" id="KAL3807725.1"/>
    </source>
</evidence>
<proteinExistence type="predicted"/>
<evidence type="ECO:0000313" key="6">
    <source>
        <dbReference type="Proteomes" id="UP001530377"/>
    </source>
</evidence>
<comment type="caution">
    <text evidence="5">The sequence shown here is derived from an EMBL/GenBank/DDBJ whole genome shotgun (WGS) entry which is preliminary data.</text>
</comment>
<dbReference type="PANTHER" id="PTHR11242:SF0">
    <property type="entry name" value="TPR_REGION DOMAIN-CONTAINING PROTEIN"/>
    <property type="match status" value="1"/>
</dbReference>